<keyword evidence="1" id="KW-0812">Transmembrane</keyword>
<dbReference type="PROSITE" id="PS51257">
    <property type="entry name" value="PROKAR_LIPOPROTEIN"/>
    <property type="match status" value="1"/>
</dbReference>
<feature type="transmembrane region" description="Helical" evidence="1">
    <location>
        <begin position="33"/>
        <end position="55"/>
    </location>
</feature>
<proteinExistence type="predicted"/>
<evidence type="ECO:0000256" key="2">
    <source>
        <dbReference type="SAM" id="SignalP"/>
    </source>
</evidence>
<dbReference type="EMBL" id="GGFL01015317">
    <property type="protein sequence ID" value="MBW79495.1"/>
    <property type="molecule type" value="Transcribed_RNA"/>
</dbReference>
<accession>A0A2M4DPP7</accession>
<reference evidence="3" key="1">
    <citation type="submission" date="2018-01" db="EMBL/GenBank/DDBJ databases">
        <title>An insight into the sialome of Amazonian anophelines.</title>
        <authorList>
            <person name="Ribeiro J.M."/>
            <person name="Scarpassa V."/>
            <person name="Calvo E."/>
        </authorList>
    </citation>
    <scope>NUCLEOTIDE SEQUENCE</scope>
</reference>
<name>A0A2M4DPP7_ANODA</name>
<keyword evidence="2" id="KW-0732">Signal</keyword>
<feature type="signal peptide" evidence="2">
    <location>
        <begin position="1"/>
        <end position="24"/>
    </location>
</feature>
<evidence type="ECO:0000313" key="3">
    <source>
        <dbReference type="EMBL" id="MBW79495.1"/>
    </source>
</evidence>
<feature type="chain" id="PRO_5014850456" description="Secreted protein" evidence="2">
    <location>
        <begin position="25"/>
        <end position="124"/>
    </location>
</feature>
<dbReference type="AlphaFoldDB" id="A0A2M4DPP7"/>
<protein>
    <recommendedName>
        <fullName evidence="4">Secreted protein</fullName>
    </recommendedName>
</protein>
<sequence length="124" mass="13514">MASPSYRALKWLLLLHVASSCTSASSTLILSLVIVPVVHVTIVAVVYTTVHVLAVSKALERLAERSNITGDRSNASLLLGGLCGEIFILVFCMLQNIQQRCIVVYENKILSRKACDRRSSTLIA</sequence>
<evidence type="ECO:0008006" key="4">
    <source>
        <dbReference type="Google" id="ProtNLM"/>
    </source>
</evidence>
<organism evidence="3">
    <name type="scientific">Anopheles darlingi</name>
    <name type="common">Mosquito</name>
    <dbReference type="NCBI Taxonomy" id="43151"/>
    <lineage>
        <taxon>Eukaryota</taxon>
        <taxon>Metazoa</taxon>
        <taxon>Ecdysozoa</taxon>
        <taxon>Arthropoda</taxon>
        <taxon>Hexapoda</taxon>
        <taxon>Insecta</taxon>
        <taxon>Pterygota</taxon>
        <taxon>Neoptera</taxon>
        <taxon>Endopterygota</taxon>
        <taxon>Diptera</taxon>
        <taxon>Nematocera</taxon>
        <taxon>Culicoidea</taxon>
        <taxon>Culicidae</taxon>
        <taxon>Anophelinae</taxon>
        <taxon>Anopheles</taxon>
    </lineage>
</organism>
<evidence type="ECO:0000256" key="1">
    <source>
        <dbReference type="SAM" id="Phobius"/>
    </source>
</evidence>
<feature type="transmembrane region" description="Helical" evidence="1">
    <location>
        <begin position="76"/>
        <end position="97"/>
    </location>
</feature>
<keyword evidence="1" id="KW-1133">Transmembrane helix</keyword>
<keyword evidence="1" id="KW-0472">Membrane</keyword>